<sequence length="1106" mass="121102">MPSNPKLGTGLREFLKVANSKVDNRNRDKLNLALDELSGTNFKKSSIESCQDLMKVLAHAMQIVDPADATLAAKICHILSCAAQPHSAKIFASSPQMVSLMEDWCLRAFQIGSELSLLQALSSLEMILRGRAITVDPKTLSALLNEKQPESLANWLKRDYLNTLKVLPSDEVKVAALRVVKAISSPTETGVLVSGSAHSSSRVRRLEACTVIFKNQLANSSITADLHHLKVISTCLRGLQAVLLQRPVALDFQTGFGYVRAFWLVGLPEYDSSSFPPFPAEPGPPPPTAASVPKSGPRRGPHGPNRSANAKQVRRLRSALVKETDDDSGAALSRRELDETGFWSQNSDSEDTSDSNIASGKGGRDVATAYASVRFAAIRLLLLLIKNTEPQVLMAFWDQLVPYSPPGGPPPIKPSLPCCLLRDPNTGSKIAAAQCFGDLLNRCRMYLIMAEASSGQLAFTPWSHSLAQSLESCQRYLTLSLSSNRIVQCLAAILTGLSSLVVATPYHRLPGGLLTRLSRSVRPFLINKNVDVKSAALSVFTGLVSSSAATHKLSELQTILQKPEPSSLFGSVENSSANMTSEDERPEISGLDNSDEIEDFVEYDNSDLGKTWLVEYCLSYLQRSDAGLKLKLEVCRTIAAISRSYFELLLADNGNTLVTTANLLVQAFVSEENDSKLQLAAGRGIVDLGDSFSKYMEDPDKNYNLKYGLFMWNTIIGNSVPRLSTDANPSFRSLLCDILSSMGPQVYENIERSSRLLIAFTLFELCRDQCTNVKIQAVRALGMCAGWPIEMEDGQFLLDATEYVSSAISNEEDAGLINKVTWALGNISDELLTKKDKGFPDTVPSHLVVKLIQDSLKFCNDDALKLNAVRSLGNLIRLLSPEQLRKPAVRELVFHSVNAIITCATDPKTNVMKFKWNALYSLASLLRGTELHDEVQNWQSMIFPVLCDMVVNTPNFKVRISAAIALAAPRTRANYLGFYLTSWNALLEALSSADNVQDFKEFQHRDNLVDQICISICHLVSCLTAEDLSGGMNGSLIQLVMGSEENLVTQLQRVRLRVVPEKAQPFSNALDHVKRLAATNSGGVKDVCEQLVCILSSGQAFLDEVC</sequence>
<evidence type="ECO:0000259" key="3">
    <source>
        <dbReference type="Pfam" id="PF13251"/>
    </source>
</evidence>
<feature type="compositionally biased region" description="Polar residues" evidence="2">
    <location>
        <begin position="571"/>
        <end position="580"/>
    </location>
</feature>
<organism evidence="4 5">
    <name type="scientific">Cloeon dipterum</name>
    <dbReference type="NCBI Taxonomy" id="197152"/>
    <lineage>
        <taxon>Eukaryota</taxon>
        <taxon>Metazoa</taxon>
        <taxon>Ecdysozoa</taxon>
        <taxon>Arthropoda</taxon>
        <taxon>Hexapoda</taxon>
        <taxon>Insecta</taxon>
        <taxon>Pterygota</taxon>
        <taxon>Palaeoptera</taxon>
        <taxon>Ephemeroptera</taxon>
        <taxon>Pisciforma</taxon>
        <taxon>Baetidae</taxon>
        <taxon>Cloeon</taxon>
    </lineage>
</organism>
<evidence type="ECO:0000313" key="4">
    <source>
        <dbReference type="EMBL" id="CAB3359687.1"/>
    </source>
</evidence>
<dbReference type="PANTHER" id="PTHR13366">
    <property type="entry name" value="MALARIA ANTIGEN-RELATED"/>
    <property type="match status" value="1"/>
</dbReference>
<dbReference type="InterPro" id="IPR011989">
    <property type="entry name" value="ARM-like"/>
</dbReference>
<comment type="caution">
    <text evidence="4">The sequence shown here is derived from an EMBL/GenBank/DDBJ whole genome shotgun (WGS) entry which is preliminary data.</text>
</comment>
<accession>A0A8S1BSZ3</accession>
<dbReference type="Pfam" id="PF13251">
    <property type="entry name" value="DUF4042"/>
    <property type="match status" value="1"/>
</dbReference>
<evidence type="ECO:0000256" key="2">
    <source>
        <dbReference type="SAM" id="MobiDB-lite"/>
    </source>
</evidence>
<evidence type="ECO:0000313" key="5">
    <source>
        <dbReference type="Proteomes" id="UP000494165"/>
    </source>
</evidence>
<dbReference type="AlphaFoldDB" id="A0A8S1BSZ3"/>
<protein>
    <recommendedName>
        <fullName evidence="1">HEAT repeat-containing protein 6</fullName>
    </recommendedName>
</protein>
<evidence type="ECO:0000256" key="1">
    <source>
        <dbReference type="ARBA" id="ARBA00015263"/>
    </source>
</evidence>
<gene>
    <name evidence="4" type="ORF">CLODIP_2_CD07953</name>
</gene>
<dbReference type="InterPro" id="IPR016024">
    <property type="entry name" value="ARM-type_fold"/>
</dbReference>
<reference evidence="4 5" key="1">
    <citation type="submission" date="2020-04" db="EMBL/GenBank/DDBJ databases">
        <authorList>
            <person name="Alioto T."/>
            <person name="Alioto T."/>
            <person name="Gomez Garrido J."/>
        </authorList>
    </citation>
    <scope>NUCLEOTIDE SEQUENCE [LARGE SCALE GENOMIC DNA]</scope>
</reference>
<dbReference type="InterPro" id="IPR025283">
    <property type="entry name" value="DUF4042"/>
</dbReference>
<dbReference type="OrthoDB" id="66533at2759"/>
<dbReference type="SUPFAM" id="SSF48371">
    <property type="entry name" value="ARM repeat"/>
    <property type="match status" value="1"/>
</dbReference>
<name>A0A8S1BSZ3_9INSE</name>
<dbReference type="Gene3D" id="1.25.10.10">
    <property type="entry name" value="Leucine-rich Repeat Variant"/>
    <property type="match status" value="1"/>
</dbReference>
<feature type="domain" description="DUF4042" evidence="3">
    <location>
        <begin position="373"/>
        <end position="550"/>
    </location>
</feature>
<feature type="region of interest" description="Disordered" evidence="2">
    <location>
        <begin position="571"/>
        <end position="591"/>
    </location>
</feature>
<proteinExistence type="predicted"/>
<feature type="region of interest" description="Disordered" evidence="2">
    <location>
        <begin position="276"/>
        <end position="363"/>
    </location>
</feature>
<keyword evidence="5" id="KW-1185">Reference proteome</keyword>
<feature type="compositionally biased region" description="Pro residues" evidence="2">
    <location>
        <begin position="276"/>
        <end position="288"/>
    </location>
</feature>
<dbReference type="EMBL" id="CADEPI010000002">
    <property type="protein sequence ID" value="CAB3359687.1"/>
    <property type="molecule type" value="Genomic_DNA"/>
</dbReference>
<dbReference type="Proteomes" id="UP000494165">
    <property type="component" value="Unassembled WGS sequence"/>
</dbReference>
<dbReference type="InterPro" id="IPR052107">
    <property type="entry name" value="HEAT6"/>
</dbReference>
<dbReference type="PANTHER" id="PTHR13366:SF0">
    <property type="entry name" value="HEAT REPEAT-CONTAINING PROTEIN 6"/>
    <property type="match status" value="1"/>
</dbReference>